<dbReference type="GO" id="GO:0016567">
    <property type="term" value="P:protein ubiquitination"/>
    <property type="evidence" value="ECO:0007669"/>
    <property type="project" value="InterPro"/>
</dbReference>
<feature type="region of interest" description="Disordered" evidence="6">
    <location>
        <begin position="500"/>
        <end position="618"/>
    </location>
</feature>
<dbReference type="GO" id="GO:0006397">
    <property type="term" value="P:mRNA processing"/>
    <property type="evidence" value="ECO:0007669"/>
    <property type="project" value="InterPro"/>
</dbReference>
<protein>
    <recommendedName>
        <fullName evidence="7">DWNN domain-containing protein</fullName>
    </recommendedName>
</protein>
<accession>A0A835AI54</accession>
<dbReference type="GO" id="GO:0061630">
    <property type="term" value="F:ubiquitin protein ligase activity"/>
    <property type="evidence" value="ECO:0007669"/>
    <property type="project" value="InterPro"/>
</dbReference>
<dbReference type="GO" id="GO:0005634">
    <property type="term" value="C:nucleus"/>
    <property type="evidence" value="ECO:0007669"/>
    <property type="project" value="UniProtKB-SubCell"/>
</dbReference>
<dbReference type="Gene3D" id="3.30.40.10">
    <property type="entry name" value="Zinc/RING finger domain, C3HC4 (zinc finger)"/>
    <property type="match status" value="1"/>
</dbReference>
<evidence type="ECO:0000313" key="8">
    <source>
        <dbReference type="EMBL" id="KAF8664986.1"/>
    </source>
</evidence>
<gene>
    <name evidence="8" type="ORF">HU200_054307</name>
</gene>
<feature type="domain" description="DWNN" evidence="7">
    <location>
        <begin position="4"/>
        <end position="95"/>
    </location>
</feature>
<dbReference type="PANTHER" id="PTHR15439">
    <property type="entry name" value="RETINOBLASTOMA-BINDING PROTEIN 6"/>
    <property type="match status" value="1"/>
</dbReference>
<dbReference type="InterPro" id="IPR033489">
    <property type="entry name" value="RBBP6"/>
</dbReference>
<dbReference type="InterPro" id="IPR014891">
    <property type="entry name" value="DWNN_domain"/>
</dbReference>
<name>A0A835AI54_9POAL</name>
<dbReference type="AlphaFoldDB" id="A0A835AI54"/>
<keyword evidence="9" id="KW-1185">Reference proteome</keyword>
<keyword evidence="2" id="KW-0479">Metal-binding</keyword>
<dbReference type="SMART" id="SM01180">
    <property type="entry name" value="DWNN"/>
    <property type="match status" value="1"/>
</dbReference>
<keyword evidence="5" id="KW-0539">Nucleus</keyword>
<dbReference type="Pfam" id="PF08783">
    <property type="entry name" value="DWNN"/>
    <property type="match status" value="1"/>
</dbReference>
<dbReference type="Proteomes" id="UP000636709">
    <property type="component" value="Unassembled WGS sequence"/>
</dbReference>
<keyword evidence="4" id="KW-0862">Zinc</keyword>
<dbReference type="GO" id="GO:0006511">
    <property type="term" value="P:ubiquitin-dependent protein catabolic process"/>
    <property type="evidence" value="ECO:0007669"/>
    <property type="project" value="TreeGrafter"/>
</dbReference>
<feature type="compositionally biased region" description="Basic and acidic residues" evidence="6">
    <location>
        <begin position="507"/>
        <end position="522"/>
    </location>
</feature>
<comment type="caution">
    <text evidence="8">The sequence shown here is derived from an EMBL/GenBank/DDBJ whole genome shotgun (WGS) entry which is preliminary data.</text>
</comment>
<dbReference type="Gene3D" id="3.10.20.90">
    <property type="entry name" value="Phosphatidylinositol 3-kinase Catalytic Subunit, Chain A, domain 1"/>
    <property type="match status" value="1"/>
</dbReference>
<sequence length="618" mass="68124">MGVVYCQFKSEKNFYSLPVPYASISVSELKQLIMTSGKYGRGRRGRPRDDLVISNAQTGEGSPFSASMQMTGQWRKDTEGCYVPSSKSVVTDLSSKSCSSIGVPDEDAAITAVIDAAELKWEHYPYKRGQDSRRFSLGRNYGREVETPPLGYMPKPRTFYSTLPHQWNGSDNNKISQTLAPVVSPVSGILESLVPVAPVSVVDDLPAELHCRMCKKVMIDAVLTKCCFDSFCDKCIREHIIAESKCICGVKTLTDDLIPNHTLRSTIINMLGTRATSSGSGTTTHRSSLGSNLDPILESHAPSAASLRDVKQSTDLQLSAASPHGLKVVTEGDLVNQPLQKLAANVDIVSEDEGNSTEVSAETLATAEVIEVKDGSELASKVTTALGALENNARLDQPNNKQKKAESAKNVQPNNLHYGYDIPFDPAYYNPFIGGYPWVTEPYMYGSLGMPYGGYTMDPYGVNSFNSMAPQALAVQGYPASYQRPGTQPTHHWGTEAVVARSGQAEKPTDTRLQHQSSEHSRQLGSSHGSESRNRSRSGSESERRDHGRSGRASDDHYEDQSSRKRTRDSSPMYSEQSSRRSRHRTRSMSREQDASDDERNFKRRWGRRSSVVVDTRH</sequence>
<dbReference type="GO" id="GO:0008270">
    <property type="term" value="F:zinc ion binding"/>
    <property type="evidence" value="ECO:0007669"/>
    <property type="project" value="UniProtKB-KW"/>
</dbReference>
<proteinExistence type="predicted"/>
<feature type="region of interest" description="Disordered" evidence="6">
    <location>
        <begin position="392"/>
        <end position="412"/>
    </location>
</feature>
<dbReference type="OrthoDB" id="106784at2759"/>
<dbReference type="PANTHER" id="PTHR15439:SF6">
    <property type="entry name" value="OS03G0659400 PROTEIN"/>
    <property type="match status" value="1"/>
</dbReference>
<evidence type="ECO:0000256" key="3">
    <source>
        <dbReference type="ARBA" id="ARBA00022771"/>
    </source>
</evidence>
<evidence type="ECO:0000256" key="1">
    <source>
        <dbReference type="ARBA" id="ARBA00004123"/>
    </source>
</evidence>
<reference evidence="8" key="1">
    <citation type="submission" date="2020-07" db="EMBL/GenBank/DDBJ databases">
        <title>Genome sequence and genetic diversity analysis of an under-domesticated orphan crop, white fonio (Digitaria exilis).</title>
        <authorList>
            <person name="Bennetzen J.L."/>
            <person name="Chen S."/>
            <person name="Ma X."/>
            <person name="Wang X."/>
            <person name="Yssel A.E.J."/>
            <person name="Chaluvadi S.R."/>
            <person name="Johnson M."/>
            <person name="Gangashetty P."/>
            <person name="Hamidou F."/>
            <person name="Sanogo M.D."/>
            <person name="Zwaenepoel A."/>
            <person name="Wallace J."/>
            <person name="Van De Peer Y."/>
            <person name="Van Deynze A."/>
        </authorList>
    </citation>
    <scope>NUCLEOTIDE SEQUENCE</scope>
    <source>
        <tissue evidence="8">Leaves</tissue>
    </source>
</reference>
<evidence type="ECO:0000256" key="4">
    <source>
        <dbReference type="ARBA" id="ARBA00022833"/>
    </source>
</evidence>
<organism evidence="8 9">
    <name type="scientific">Digitaria exilis</name>
    <dbReference type="NCBI Taxonomy" id="1010633"/>
    <lineage>
        <taxon>Eukaryota</taxon>
        <taxon>Viridiplantae</taxon>
        <taxon>Streptophyta</taxon>
        <taxon>Embryophyta</taxon>
        <taxon>Tracheophyta</taxon>
        <taxon>Spermatophyta</taxon>
        <taxon>Magnoliopsida</taxon>
        <taxon>Liliopsida</taxon>
        <taxon>Poales</taxon>
        <taxon>Poaceae</taxon>
        <taxon>PACMAD clade</taxon>
        <taxon>Panicoideae</taxon>
        <taxon>Panicodae</taxon>
        <taxon>Paniceae</taxon>
        <taxon>Anthephorinae</taxon>
        <taxon>Digitaria</taxon>
    </lineage>
</organism>
<feature type="compositionally biased region" description="Basic and acidic residues" evidence="6">
    <location>
        <begin position="530"/>
        <end position="563"/>
    </location>
</feature>
<dbReference type="InterPro" id="IPR013083">
    <property type="entry name" value="Znf_RING/FYVE/PHD"/>
</dbReference>
<evidence type="ECO:0000256" key="6">
    <source>
        <dbReference type="SAM" id="MobiDB-lite"/>
    </source>
</evidence>
<comment type="subcellular location">
    <subcellularLocation>
        <location evidence="1">Nucleus</location>
    </subcellularLocation>
</comment>
<dbReference type="SUPFAM" id="SSF57850">
    <property type="entry name" value="RING/U-box"/>
    <property type="match status" value="1"/>
</dbReference>
<evidence type="ECO:0000256" key="5">
    <source>
        <dbReference type="ARBA" id="ARBA00023242"/>
    </source>
</evidence>
<keyword evidence="3" id="KW-0863">Zinc-finger</keyword>
<evidence type="ECO:0000256" key="2">
    <source>
        <dbReference type="ARBA" id="ARBA00022723"/>
    </source>
</evidence>
<dbReference type="EMBL" id="JACEFO010002346">
    <property type="protein sequence ID" value="KAF8664986.1"/>
    <property type="molecule type" value="Genomic_DNA"/>
</dbReference>
<evidence type="ECO:0000259" key="7">
    <source>
        <dbReference type="SMART" id="SM01180"/>
    </source>
</evidence>
<evidence type="ECO:0000313" key="9">
    <source>
        <dbReference type="Proteomes" id="UP000636709"/>
    </source>
</evidence>
<feature type="compositionally biased region" description="Basic and acidic residues" evidence="6">
    <location>
        <begin position="589"/>
        <end position="601"/>
    </location>
</feature>
<dbReference type="CDD" id="cd16620">
    <property type="entry name" value="vRING-HC-C4C4_RBBP6"/>
    <property type="match status" value="1"/>
</dbReference>